<accession>A0A9X0CPT3</accession>
<gene>
    <name evidence="1" type="ORF">OS493_036549</name>
</gene>
<sequence length="132" mass="15578">MEGKLLLLQATPVISVTCPMTALRPVGMITCYDQEILQKILPSLFVTRLHFLKHKEFSTKSSDDMEEDKKSERFQQETTDCQYQCRMKSIPEMLWQERRPHFPSLFLVVPWNLQGNFSWLQRKTLFVLLKAL</sequence>
<reference evidence="1" key="1">
    <citation type="submission" date="2023-01" db="EMBL/GenBank/DDBJ databases">
        <title>Genome assembly of the deep-sea coral Lophelia pertusa.</title>
        <authorList>
            <person name="Herrera S."/>
            <person name="Cordes E."/>
        </authorList>
    </citation>
    <scope>NUCLEOTIDE SEQUENCE</scope>
    <source>
        <strain evidence="1">USNM1676648</strain>
        <tissue evidence="1">Polyp</tissue>
    </source>
</reference>
<comment type="caution">
    <text evidence="1">The sequence shown here is derived from an EMBL/GenBank/DDBJ whole genome shotgun (WGS) entry which is preliminary data.</text>
</comment>
<dbReference type="Proteomes" id="UP001163046">
    <property type="component" value="Unassembled WGS sequence"/>
</dbReference>
<dbReference type="AlphaFoldDB" id="A0A9X0CPT3"/>
<proteinExistence type="predicted"/>
<protein>
    <submittedName>
        <fullName evidence="1">Uncharacterized protein</fullName>
    </submittedName>
</protein>
<dbReference type="EMBL" id="MU826887">
    <property type="protein sequence ID" value="KAJ7369763.1"/>
    <property type="molecule type" value="Genomic_DNA"/>
</dbReference>
<evidence type="ECO:0000313" key="2">
    <source>
        <dbReference type="Proteomes" id="UP001163046"/>
    </source>
</evidence>
<keyword evidence="2" id="KW-1185">Reference proteome</keyword>
<evidence type="ECO:0000313" key="1">
    <source>
        <dbReference type="EMBL" id="KAJ7369763.1"/>
    </source>
</evidence>
<organism evidence="1 2">
    <name type="scientific">Desmophyllum pertusum</name>
    <dbReference type="NCBI Taxonomy" id="174260"/>
    <lineage>
        <taxon>Eukaryota</taxon>
        <taxon>Metazoa</taxon>
        <taxon>Cnidaria</taxon>
        <taxon>Anthozoa</taxon>
        <taxon>Hexacorallia</taxon>
        <taxon>Scleractinia</taxon>
        <taxon>Caryophylliina</taxon>
        <taxon>Caryophylliidae</taxon>
        <taxon>Desmophyllum</taxon>
    </lineage>
</organism>
<name>A0A9X0CPT3_9CNID</name>